<evidence type="ECO:0000256" key="10">
    <source>
        <dbReference type="SAM" id="MobiDB-lite"/>
    </source>
</evidence>
<evidence type="ECO:0000256" key="2">
    <source>
        <dbReference type="ARBA" id="ARBA00007986"/>
    </source>
</evidence>
<evidence type="ECO:0000256" key="8">
    <source>
        <dbReference type="ARBA" id="ARBA00022989"/>
    </source>
</evidence>
<evidence type="ECO:0000313" key="14">
    <source>
        <dbReference type="Proteomes" id="UP001595897"/>
    </source>
</evidence>
<dbReference type="Pfam" id="PF11356">
    <property type="entry name" value="T2SSC"/>
    <property type="match status" value="1"/>
</dbReference>
<feature type="region of interest" description="Disordered" evidence="10">
    <location>
        <begin position="181"/>
        <end position="212"/>
    </location>
</feature>
<dbReference type="InterPro" id="IPR001639">
    <property type="entry name" value="T2SS_protein-GspC"/>
</dbReference>
<dbReference type="EMBL" id="JBHSGU010000001">
    <property type="protein sequence ID" value="MFC4698610.1"/>
    <property type="molecule type" value="Genomic_DNA"/>
</dbReference>
<keyword evidence="7" id="KW-0653">Protein transport</keyword>
<dbReference type="RefSeq" id="WP_382405210.1">
    <property type="nucleotide sequence ID" value="NZ_JBHSGU010000001.1"/>
</dbReference>
<dbReference type="Gene3D" id="2.30.42.10">
    <property type="match status" value="1"/>
</dbReference>
<name>A0ABV9LQM0_9ALTE</name>
<protein>
    <submittedName>
        <fullName evidence="13">Type II secretion system protein GspC</fullName>
    </submittedName>
</protein>
<evidence type="ECO:0000256" key="11">
    <source>
        <dbReference type="SAM" id="Phobius"/>
    </source>
</evidence>
<dbReference type="NCBIfam" id="TIGR01713">
    <property type="entry name" value="typeII_sec_gspC"/>
    <property type="match status" value="1"/>
</dbReference>
<evidence type="ECO:0000256" key="9">
    <source>
        <dbReference type="ARBA" id="ARBA00023136"/>
    </source>
</evidence>
<evidence type="ECO:0000256" key="7">
    <source>
        <dbReference type="ARBA" id="ARBA00022927"/>
    </source>
</evidence>
<sequence>MTIDKLNLTPIAQFYQQNDKKIILAVVVVLALYLIAFAAQLTWQLMPRPESSTSQYQASSQQTSNVRANDSKTNLTRLLKLNLFGDAAAKPQAPVQQDVTDAPETKLNLILSGVVSSPSPDVGAAVIEYRNSQNTYGIGDKIEGTQVTLDEIYEDRVIIKNRVTRETLMLEGIDFEEANRLREQNQPIETAENDARGRRQPEPQIGPQPSEQAARIRQQLIEEPANFADFIRLSPYVEDGMPIGYKVSAGKDPSLFREVGLQEGDVVIELNGYDLSDTAQALEAVTLLNDAQSLDIEVLRNDEFISLNLEIPRD</sequence>
<feature type="domain" description="Type II secretion system protein GspC N-terminal" evidence="12">
    <location>
        <begin position="29"/>
        <end position="170"/>
    </location>
</feature>
<dbReference type="Gene3D" id="2.30.30.830">
    <property type="match status" value="1"/>
</dbReference>
<evidence type="ECO:0000256" key="3">
    <source>
        <dbReference type="ARBA" id="ARBA00022448"/>
    </source>
</evidence>
<proteinExistence type="inferred from homology"/>
<keyword evidence="3" id="KW-0813">Transport</keyword>
<feature type="transmembrane region" description="Helical" evidence="11">
    <location>
        <begin position="22"/>
        <end position="43"/>
    </location>
</feature>
<dbReference type="InterPro" id="IPR036034">
    <property type="entry name" value="PDZ_sf"/>
</dbReference>
<comment type="subcellular location">
    <subcellularLocation>
        <location evidence="1">Cell inner membrane</location>
    </subcellularLocation>
</comment>
<evidence type="ECO:0000256" key="4">
    <source>
        <dbReference type="ARBA" id="ARBA00022475"/>
    </source>
</evidence>
<dbReference type="SUPFAM" id="SSF50156">
    <property type="entry name" value="PDZ domain-like"/>
    <property type="match status" value="1"/>
</dbReference>
<comment type="similarity">
    <text evidence="2">Belongs to the GSP C family.</text>
</comment>
<keyword evidence="4" id="KW-1003">Cell membrane</keyword>
<organism evidence="13 14">
    <name type="scientific">Glaciecola siphonariae</name>
    <dbReference type="NCBI Taxonomy" id="521012"/>
    <lineage>
        <taxon>Bacteria</taxon>
        <taxon>Pseudomonadati</taxon>
        <taxon>Pseudomonadota</taxon>
        <taxon>Gammaproteobacteria</taxon>
        <taxon>Alteromonadales</taxon>
        <taxon>Alteromonadaceae</taxon>
        <taxon>Glaciecola</taxon>
    </lineage>
</organism>
<gene>
    <name evidence="13" type="primary">gspC</name>
    <name evidence="13" type="ORF">ACFO4O_00365</name>
</gene>
<dbReference type="InterPro" id="IPR024961">
    <property type="entry name" value="T2SS_GspC_N"/>
</dbReference>
<dbReference type="Proteomes" id="UP001595897">
    <property type="component" value="Unassembled WGS sequence"/>
</dbReference>
<comment type="caution">
    <text evidence="13">The sequence shown here is derived from an EMBL/GenBank/DDBJ whole genome shotgun (WGS) entry which is preliminary data.</text>
</comment>
<evidence type="ECO:0000313" key="13">
    <source>
        <dbReference type="EMBL" id="MFC4698610.1"/>
    </source>
</evidence>
<keyword evidence="5" id="KW-0997">Cell inner membrane</keyword>
<keyword evidence="14" id="KW-1185">Reference proteome</keyword>
<evidence type="ECO:0000259" key="12">
    <source>
        <dbReference type="Pfam" id="PF11356"/>
    </source>
</evidence>
<reference evidence="14" key="1">
    <citation type="journal article" date="2019" name="Int. J. Syst. Evol. Microbiol.">
        <title>The Global Catalogue of Microorganisms (GCM) 10K type strain sequencing project: providing services to taxonomists for standard genome sequencing and annotation.</title>
        <authorList>
            <consortium name="The Broad Institute Genomics Platform"/>
            <consortium name="The Broad Institute Genome Sequencing Center for Infectious Disease"/>
            <person name="Wu L."/>
            <person name="Ma J."/>
        </authorList>
    </citation>
    <scope>NUCLEOTIDE SEQUENCE [LARGE SCALE GENOMIC DNA]</scope>
    <source>
        <strain evidence="14">KACC 12507</strain>
    </source>
</reference>
<keyword evidence="8 11" id="KW-1133">Transmembrane helix</keyword>
<keyword evidence="9 11" id="KW-0472">Membrane</keyword>
<evidence type="ECO:0000256" key="6">
    <source>
        <dbReference type="ARBA" id="ARBA00022692"/>
    </source>
</evidence>
<evidence type="ECO:0000256" key="5">
    <source>
        <dbReference type="ARBA" id="ARBA00022519"/>
    </source>
</evidence>
<evidence type="ECO:0000256" key="1">
    <source>
        <dbReference type="ARBA" id="ARBA00004533"/>
    </source>
</evidence>
<accession>A0ABV9LQM0</accession>
<keyword evidence="6 11" id="KW-0812">Transmembrane</keyword>